<proteinExistence type="predicted"/>
<evidence type="ECO:0000313" key="1">
    <source>
        <dbReference type="EMBL" id="KAI3677934.1"/>
    </source>
</evidence>
<dbReference type="EMBL" id="CM042060">
    <property type="protein sequence ID" value="KAI3677934.1"/>
    <property type="molecule type" value="Genomic_DNA"/>
</dbReference>
<organism evidence="1 2">
    <name type="scientific">Arctium lappa</name>
    <name type="common">Greater burdock</name>
    <name type="synonym">Lappa major</name>
    <dbReference type="NCBI Taxonomy" id="4217"/>
    <lineage>
        <taxon>Eukaryota</taxon>
        <taxon>Viridiplantae</taxon>
        <taxon>Streptophyta</taxon>
        <taxon>Embryophyta</taxon>
        <taxon>Tracheophyta</taxon>
        <taxon>Spermatophyta</taxon>
        <taxon>Magnoliopsida</taxon>
        <taxon>eudicotyledons</taxon>
        <taxon>Gunneridae</taxon>
        <taxon>Pentapetalae</taxon>
        <taxon>asterids</taxon>
        <taxon>campanulids</taxon>
        <taxon>Asterales</taxon>
        <taxon>Asteraceae</taxon>
        <taxon>Carduoideae</taxon>
        <taxon>Cardueae</taxon>
        <taxon>Arctiinae</taxon>
        <taxon>Arctium</taxon>
    </lineage>
</organism>
<protein>
    <submittedName>
        <fullName evidence="1">Uncharacterized protein</fullName>
    </submittedName>
</protein>
<comment type="caution">
    <text evidence="1">The sequence shown here is derived from an EMBL/GenBank/DDBJ whole genome shotgun (WGS) entry which is preliminary data.</text>
</comment>
<evidence type="ECO:0000313" key="2">
    <source>
        <dbReference type="Proteomes" id="UP001055879"/>
    </source>
</evidence>
<accession>A0ACB8Y2B0</accession>
<sequence>MVAGGGGGDRSSEMVGGGEGGDGSPEMVGGSGGGRIPPDLLQPQCYFDDDALPFQMDLAGNHQQSPGLPPATSLNHHLLRPPSLEYLVMGLAVSSISFMMRVKEMEGFAGRDVRRKR</sequence>
<reference evidence="1 2" key="2">
    <citation type="journal article" date="2022" name="Mol. Ecol. Resour.">
        <title>The genomes of chicory, endive, great burdock and yacon provide insights into Asteraceae paleo-polyploidization history and plant inulin production.</title>
        <authorList>
            <person name="Fan W."/>
            <person name="Wang S."/>
            <person name="Wang H."/>
            <person name="Wang A."/>
            <person name="Jiang F."/>
            <person name="Liu H."/>
            <person name="Zhao H."/>
            <person name="Xu D."/>
            <person name="Zhang Y."/>
        </authorList>
    </citation>
    <scope>NUCLEOTIDE SEQUENCE [LARGE SCALE GENOMIC DNA]</scope>
    <source>
        <strain evidence="2">cv. Niubang</strain>
    </source>
</reference>
<gene>
    <name evidence="1" type="ORF">L6452_37208</name>
</gene>
<name>A0ACB8Y2B0_ARCLA</name>
<reference evidence="2" key="1">
    <citation type="journal article" date="2022" name="Mol. Ecol. Resour.">
        <title>The genomes of chicory, endive, great burdock and yacon provide insights into Asteraceae palaeo-polyploidization history and plant inulin production.</title>
        <authorList>
            <person name="Fan W."/>
            <person name="Wang S."/>
            <person name="Wang H."/>
            <person name="Wang A."/>
            <person name="Jiang F."/>
            <person name="Liu H."/>
            <person name="Zhao H."/>
            <person name="Xu D."/>
            <person name="Zhang Y."/>
        </authorList>
    </citation>
    <scope>NUCLEOTIDE SEQUENCE [LARGE SCALE GENOMIC DNA]</scope>
    <source>
        <strain evidence="2">cv. Niubang</strain>
    </source>
</reference>
<keyword evidence="2" id="KW-1185">Reference proteome</keyword>
<dbReference type="Proteomes" id="UP001055879">
    <property type="component" value="Linkage Group LG14"/>
</dbReference>